<keyword evidence="2" id="KW-1185">Reference proteome</keyword>
<dbReference type="Proteomes" id="UP000537131">
    <property type="component" value="Unassembled WGS sequence"/>
</dbReference>
<dbReference type="RefSeq" id="WP_169300067.1">
    <property type="nucleotide sequence ID" value="NZ_JABBNI010000065.1"/>
</dbReference>
<gene>
    <name evidence="1" type="ORF">HBE96_23185</name>
</gene>
<comment type="caution">
    <text evidence="1">The sequence shown here is derived from an EMBL/GenBank/DDBJ whole genome shotgun (WGS) entry which is preliminary data.</text>
</comment>
<evidence type="ECO:0000313" key="2">
    <source>
        <dbReference type="Proteomes" id="UP000537131"/>
    </source>
</evidence>
<proteinExistence type="predicted"/>
<dbReference type="EMBL" id="JABBNI010000065">
    <property type="protein sequence ID" value="NMM65486.1"/>
    <property type="molecule type" value="Genomic_DNA"/>
</dbReference>
<accession>A0A7Y0EL70</accession>
<organism evidence="1 2">
    <name type="scientific">Clostridium muellerianum</name>
    <dbReference type="NCBI Taxonomy" id="2716538"/>
    <lineage>
        <taxon>Bacteria</taxon>
        <taxon>Bacillati</taxon>
        <taxon>Bacillota</taxon>
        <taxon>Clostridia</taxon>
        <taxon>Eubacteriales</taxon>
        <taxon>Clostridiaceae</taxon>
        <taxon>Clostridium</taxon>
    </lineage>
</organism>
<reference evidence="1 2" key="1">
    <citation type="submission" date="2020-06" db="EMBL/GenBank/DDBJ databases">
        <title>Complete Genome Sequence of Clostridium muelleri sp. nov. P21T, an Acid-Alcohol Producing Acetogen Isolated from Old Hay.</title>
        <authorList>
            <person name="Duncan K.E."/>
            <person name="Tanner R.S."/>
        </authorList>
    </citation>
    <scope>NUCLEOTIDE SEQUENCE [LARGE SCALE GENOMIC DNA]</scope>
    <source>
        <strain evidence="1 2">P21</strain>
    </source>
</reference>
<sequence>MPIYRKCTECGKKVLEGTLCQCEQDKKRKSYLDYKRRRMKDKEEKERQKFYSSNSWLRCRDSVIAHQLGLDLVEWSKGNIVQAETYHHCIPIKEDWNKRVDSNNIIGLTQENHIRVHKMMDKSNKDKENIQKALSDLIRKFEDEYY</sequence>
<evidence type="ECO:0008006" key="3">
    <source>
        <dbReference type="Google" id="ProtNLM"/>
    </source>
</evidence>
<evidence type="ECO:0000313" key="1">
    <source>
        <dbReference type="EMBL" id="NMM65486.1"/>
    </source>
</evidence>
<name>A0A7Y0EL70_9CLOT</name>
<protein>
    <recommendedName>
        <fullName evidence="3">HNH endonuclease</fullName>
    </recommendedName>
</protein>
<dbReference type="AlphaFoldDB" id="A0A7Y0EL70"/>